<evidence type="ECO:0000313" key="1">
    <source>
        <dbReference type="EMBL" id="MDZ5471830.1"/>
    </source>
</evidence>
<evidence type="ECO:0000313" key="2">
    <source>
        <dbReference type="Proteomes" id="UP001290455"/>
    </source>
</evidence>
<keyword evidence="2" id="KW-1185">Reference proteome</keyword>
<gene>
    <name evidence="1" type="ORF">SM124_08720</name>
</gene>
<dbReference type="EMBL" id="JAXOFX010000004">
    <property type="protein sequence ID" value="MDZ5471830.1"/>
    <property type="molecule type" value="Genomic_DNA"/>
</dbReference>
<dbReference type="InterPro" id="IPR036209">
    <property type="entry name" value="YwmB-like_sf"/>
</dbReference>
<dbReference type="SUPFAM" id="SSF143842">
    <property type="entry name" value="YwmB-like"/>
    <property type="match status" value="1"/>
</dbReference>
<dbReference type="Gene3D" id="3.30.360.40">
    <property type="entry name" value="YwmB-like"/>
    <property type="match status" value="1"/>
</dbReference>
<comment type="caution">
    <text evidence="1">The sequence shown here is derived from an EMBL/GenBank/DDBJ whole genome shotgun (WGS) entry which is preliminary data.</text>
</comment>
<name>A0ABU5IXE6_9BACI</name>
<organism evidence="1 2">
    <name type="scientific">Robertmurraya mangrovi</name>
    <dbReference type="NCBI Taxonomy" id="3098077"/>
    <lineage>
        <taxon>Bacteria</taxon>
        <taxon>Bacillati</taxon>
        <taxon>Bacillota</taxon>
        <taxon>Bacilli</taxon>
        <taxon>Bacillales</taxon>
        <taxon>Bacillaceae</taxon>
        <taxon>Robertmurraya</taxon>
    </lineage>
</organism>
<dbReference type="RefSeq" id="WP_322446122.1">
    <property type="nucleotide sequence ID" value="NZ_JAXOFX010000004.1"/>
</dbReference>
<dbReference type="InterPro" id="IPR014794">
    <property type="entry name" value="DUF1779"/>
</dbReference>
<protein>
    <submittedName>
        <fullName evidence="1">YwmB family TATA-box binding protein</fullName>
    </submittedName>
</protein>
<reference evidence="1 2" key="1">
    <citation type="submission" date="2023-11" db="EMBL/GenBank/DDBJ databases">
        <title>Bacillus jintuensis, isolated from a mudflat on the Beibu Gulf coast.</title>
        <authorList>
            <person name="Li M."/>
        </authorList>
    </citation>
    <scope>NUCLEOTIDE SEQUENCE [LARGE SCALE GENOMIC DNA]</scope>
    <source>
        <strain evidence="1 2">31A1R</strain>
    </source>
</reference>
<accession>A0ABU5IXE6</accession>
<dbReference type="Pfam" id="PF08680">
    <property type="entry name" value="DUF1779"/>
    <property type="match status" value="1"/>
</dbReference>
<dbReference type="Gene3D" id="3.30.2030.10">
    <property type="entry name" value="YwmB-like"/>
    <property type="match status" value="1"/>
</dbReference>
<sequence>MMKKMLSLLIIGILGFGIINFGNKTIVAKNELDLFKMASVLEGENILFNEWSLYAREKVESFKSHNEVITYRDELKTKFPTWKWEESSNVSRWEARATQATKDGLVESIQILTTLTNKNLQTYIIYEAKSENNFNNDTESFLKKELLVKLAEIFKGNPTIFSCIKGEFSDNISKSLPYTVNHLLNAFQAKEIEALEEDSFISTSAYSPLFNAGLMNNNEDMNLQIGLRTQGLGAKTTFVVGTPIITIEY</sequence>
<proteinExistence type="predicted"/>
<dbReference type="Proteomes" id="UP001290455">
    <property type="component" value="Unassembled WGS sequence"/>
</dbReference>